<comment type="similarity">
    <text evidence="1">Belongs to the transglycosylase Slt family.</text>
</comment>
<feature type="signal peptide" evidence="3">
    <location>
        <begin position="1"/>
        <end position="22"/>
    </location>
</feature>
<dbReference type="PROSITE" id="PS00922">
    <property type="entry name" value="TRANSGLYCOSYLASE"/>
    <property type="match status" value="1"/>
</dbReference>
<feature type="domain" description="Lytic transglycosylase superhelical linker" evidence="5">
    <location>
        <begin position="401"/>
        <end position="468"/>
    </location>
</feature>
<organism evidence="6 7">
    <name type="scientific">Thiopseudomonas acetoxidans</name>
    <dbReference type="NCBI Taxonomy" id="3041622"/>
    <lineage>
        <taxon>Bacteria</taxon>
        <taxon>Pseudomonadati</taxon>
        <taxon>Pseudomonadota</taxon>
        <taxon>Gammaproteobacteria</taxon>
        <taxon>Pseudomonadales</taxon>
        <taxon>Pseudomonadaceae</taxon>
        <taxon>Thiopseudomonas</taxon>
    </lineage>
</organism>
<name>A0ABT7SPE1_9GAMM</name>
<dbReference type="PANTHER" id="PTHR37423:SF5">
    <property type="entry name" value="SOLUBLE LYTIC MUREIN TRANSGLYCOSYLASE"/>
    <property type="match status" value="1"/>
</dbReference>
<gene>
    <name evidence="6" type="ORF">QEZ41_03795</name>
</gene>
<dbReference type="Pfam" id="PF01464">
    <property type="entry name" value="SLT"/>
    <property type="match status" value="1"/>
</dbReference>
<dbReference type="PANTHER" id="PTHR37423">
    <property type="entry name" value="SOLUBLE LYTIC MUREIN TRANSGLYCOSYLASE-RELATED"/>
    <property type="match status" value="1"/>
</dbReference>
<dbReference type="RefSeq" id="WP_289410057.1">
    <property type="nucleotide sequence ID" value="NZ_JAUCDY010000003.1"/>
</dbReference>
<accession>A0ABT7SPE1</accession>
<feature type="domain" description="Transglycosylase SLT" evidence="4">
    <location>
        <begin position="482"/>
        <end position="591"/>
    </location>
</feature>
<dbReference type="Gene3D" id="1.25.20.10">
    <property type="entry name" value="Bacterial muramidases"/>
    <property type="match status" value="1"/>
</dbReference>
<evidence type="ECO:0000313" key="7">
    <source>
        <dbReference type="Proteomes" id="UP001241056"/>
    </source>
</evidence>
<protein>
    <submittedName>
        <fullName evidence="6">Transglycosylase SLT domain-containing protein</fullName>
    </submittedName>
</protein>
<evidence type="ECO:0000256" key="1">
    <source>
        <dbReference type="ARBA" id="ARBA00007734"/>
    </source>
</evidence>
<keyword evidence="7" id="KW-1185">Reference proteome</keyword>
<evidence type="ECO:0000256" key="3">
    <source>
        <dbReference type="SAM" id="SignalP"/>
    </source>
</evidence>
<dbReference type="CDD" id="cd13401">
    <property type="entry name" value="Slt70-like"/>
    <property type="match status" value="1"/>
</dbReference>
<feature type="chain" id="PRO_5045526847" evidence="3">
    <location>
        <begin position="23"/>
        <end position="639"/>
    </location>
</feature>
<evidence type="ECO:0000259" key="5">
    <source>
        <dbReference type="Pfam" id="PF14718"/>
    </source>
</evidence>
<dbReference type="Gene3D" id="1.10.530.10">
    <property type="match status" value="1"/>
</dbReference>
<comment type="caution">
    <text evidence="6">The sequence shown here is derived from an EMBL/GenBank/DDBJ whole genome shotgun (WGS) entry which is preliminary data.</text>
</comment>
<evidence type="ECO:0000259" key="4">
    <source>
        <dbReference type="Pfam" id="PF01464"/>
    </source>
</evidence>
<dbReference type="InterPro" id="IPR023346">
    <property type="entry name" value="Lysozyme-like_dom_sf"/>
</dbReference>
<dbReference type="InterPro" id="IPR008258">
    <property type="entry name" value="Transglycosylase_SLT_dom_1"/>
</dbReference>
<dbReference type="Proteomes" id="UP001241056">
    <property type="component" value="Unassembled WGS sequence"/>
</dbReference>
<dbReference type="InterPro" id="IPR037061">
    <property type="entry name" value="Lytic_TGlycoase_superhlx_L_sf"/>
</dbReference>
<reference evidence="6 7" key="1">
    <citation type="submission" date="2023-06" db="EMBL/GenBank/DDBJ databases">
        <title>Thiopseudomonas sp. CY1220 draft genome sequence.</title>
        <authorList>
            <person name="Zhao G."/>
            <person name="An M."/>
        </authorList>
    </citation>
    <scope>NUCLEOTIDE SEQUENCE [LARGE SCALE GENOMIC DNA]</scope>
    <source>
        <strain evidence="6 7">CY1220</strain>
    </source>
</reference>
<dbReference type="InterPro" id="IPR000189">
    <property type="entry name" value="Transglyc_AS"/>
</dbReference>
<dbReference type="InterPro" id="IPR008939">
    <property type="entry name" value="Lytic_TGlycosylase_superhlx_U"/>
</dbReference>
<sequence length="639" mass="73356">MRNIIRLFLFVSLFACVPFSQANTGLEQQRLLYAQAKKAMDTGNPSVYLANKKKLHGYPLTPYLTMAELKLRLVKAHTDEVEAFLLEHGDLPQIRMFKLEWLRMLAKQGNWTVFVKHYSPELNLVELDCWFAQAQLQQGQQHAAFQIAEKLWLSSESRPNACDPIFEAWNKAGLRTADKVWARLALAVEARNYGLAKFLSKEHPNSAKAQLFIDVAQKPSLIKDKQNFAERNKENNAIVSIGLRRLFREEADNALELLTHYGKQLDFSNDEKAKVARDVGVILAKRFDPRALEVIRDWDPQLSDELVAQWNARLLLRIGKWNEAEQSISALPADLARTNRWRYWQIRSKQITRPLEPAPVSEFQSLAKERDFYGFMAADRSKSSYSLNNMPVNVPPKTLNKVRNSKAIQRAYELHALGDFAASQREWQHASRLFSQEELQAQAKLAIELDWFNPAIRTLAQAQYWDDLDIRFPLAYQANLVSAAQQQGIHPSWAYAITRQESAFMPTVRSHAGAMGLMQLMPGTAKETAKRYNIPLSSPQQALNPDTNIQLGTAYLNQMMKQFNGNRILATAAYNAGPGRVRQWLKNAEYLPYDVWIETIPFDETRQYVQNVLTYSVIYGEKLQTPTPLVEWHEQLFEE</sequence>
<dbReference type="SUPFAM" id="SSF53955">
    <property type="entry name" value="Lysozyme-like"/>
    <property type="match status" value="1"/>
</dbReference>
<dbReference type="InterPro" id="IPR012289">
    <property type="entry name" value="Lytic_TGlycosylase_superhlx_L"/>
</dbReference>
<dbReference type="EMBL" id="JAUCDY010000003">
    <property type="protein sequence ID" value="MDM7857402.1"/>
    <property type="molecule type" value="Genomic_DNA"/>
</dbReference>
<proteinExistence type="inferred from homology"/>
<dbReference type="Pfam" id="PF14718">
    <property type="entry name" value="SLT_L"/>
    <property type="match status" value="1"/>
</dbReference>
<keyword evidence="2 3" id="KW-0732">Signal</keyword>
<dbReference type="Gene3D" id="1.10.1240.20">
    <property type="entry name" value="Lytic transglycosylase, superhelical linker domain"/>
    <property type="match status" value="1"/>
</dbReference>
<evidence type="ECO:0000313" key="6">
    <source>
        <dbReference type="EMBL" id="MDM7857402.1"/>
    </source>
</evidence>
<dbReference type="SUPFAM" id="SSF48435">
    <property type="entry name" value="Bacterial muramidases"/>
    <property type="match status" value="1"/>
</dbReference>
<evidence type="ECO:0000256" key="2">
    <source>
        <dbReference type="ARBA" id="ARBA00022729"/>
    </source>
</evidence>